<organism evidence="1 2">
    <name type="scientific">Pseudomonas kairouanensis</name>
    <dbReference type="NCBI Taxonomy" id="2293832"/>
    <lineage>
        <taxon>Bacteria</taxon>
        <taxon>Pseudomonadati</taxon>
        <taxon>Pseudomonadota</taxon>
        <taxon>Gammaproteobacteria</taxon>
        <taxon>Pseudomonadales</taxon>
        <taxon>Pseudomonadaceae</taxon>
        <taxon>Pseudomonas</taxon>
    </lineage>
</organism>
<reference evidence="1 2" key="1">
    <citation type="journal article" date="2019" name="Syst. Appl. Microbiol.">
        <title>New species of pathogenic Pseudomonas isolated from citrus in Tunisia: Proposal of Pseudomonas kairouanensis sp. nov. and Pseudomonas nabeulensis sp. nov.</title>
        <authorList>
            <person name="Oueslati M."/>
            <person name="Mulet M."/>
            <person name="Gomila M."/>
            <person name="Berge O."/>
            <person name="Hajlaoui M.R."/>
            <person name="Lalucat J."/>
            <person name="Sadfi-Zouaoui N."/>
            <person name="Garcia-Valdes E."/>
        </authorList>
    </citation>
    <scope>NUCLEOTIDE SEQUENCE [LARGE SCALE GENOMIC DNA]</scope>
    <source>
        <strain evidence="1 2">KC12</strain>
    </source>
</reference>
<accession>A0A4Z0AX54</accession>
<evidence type="ECO:0000313" key="1">
    <source>
        <dbReference type="EMBL" id="TFY91040.1"/>
    </source>
</evidence>
<proteinExistence type="predicted"/>
<protein>
    <submittedName>
        <fullName evidence="1">Uncharacterized protein</fullName>
    </submittedName>
</protein>
<gene>
    <name evidence="1" type="ORF">DYL59_05955</name>
</gene>
<dbReference type="Proteomes" id="UP000297391">
    <property type="component" value="Unassembled WGS sequence"/>
</dbReference>
<dbReference type="EMBL" id="QUZU01000005">
    <property type="protein sequence ID" value="TFY91040.1"/>
    <property type="molecule type" value="Genomic_DNA"/>
</dbReference>
<sequence length="100" mass="11096">MEKTVIAAVLMLCLVGCVGVQVSLPDQKDERIADHQESSEKKAERQWCGMTLWVGLPLPLELPVCKSRPPPSYLYACGPFMFLGPIMHSYRGNALCGKFL</sequence>
<dbReference type="RefSeq" id="WP_135288352.1">
    <property type="nucleotide sequence ID" value="NZ_QUZU01000005.1"/>
</dbReference>
<name>A0A4Z0AX54_9PSED</name>
<dbReference type="AlphaFoldDB" id="A0A4Z0AX54"/>
<evidence type="ECO:0000313" key="2">
    <source>
        <dbReference type="Proteomes" id="UP000297391"/>
    </source>
</evidence>
<dbReference type="OrthoDB" id="7014029at2"/>
<comment type="caution">
    <text evidence="1">The sequence shown here is derived from an EMBL/GenBank/DDBJ whole genome shotgun (WGS) entry which is preliminary data.</text>
</comment>
<keyword evidence="2" id="KW-1185">Reference proteome</keyword>